<sequence length="161" mass="17759">MNLIVILGSPLFRQLYVITRIQVAQDCFISMETHIIVPNVDSWRKYLDIARTGVDEMFEGCCWLDRCDLVAGILRCLSWMVLMIGKLVVVEQQVQAGFAVTVLRDGLQLATADLTQVVISFAFLVVVEVLTSSAPSFLSVGQVTSRMHSAGAVLSLTSHLK</sequence>
<reference evidence="1" key="2">
    <citation type="submission" date="2022-01" db="EMBL/GenBank/DDBJ databases">
        <authorList>
            <person name="Yamashiro T."/>
            <person name="Shiraishi A."/>
            <person name="Satake H."/>
            <person name="Nakayama K."/>
        </authorList>
    </citation>
    <scope>NUCLEOTIDE SEQUENCE</scope>
</reference>
<evidence type="ECO:0000313" key="2">
    <source>
        <dbReference type="Proteomes" id="UP001151760"/>
    </source>
</evidence>
<dbReference type="EMBL" id="BQNB010012438">
    <property type="protein sequence ID" value="GJT03564.1"/>
    <property type="molecule type" value="Genomic_DNA"/>
</dbReference>
<gene>
    <name evidence="1" type="ORF">Tco_0824733</name>
</gene>
<proteinExistence type="predicted"/>
<dbReference type="Proteomes" id="UP001151760">
    <property type="component" value="Unassembled WGS sequence"/>
</dbReference>
<organism evidence="1 2">
    <name type="scientific">Tanacetum coccineum</name>
    <dbReference type="NCBI Taxonomy" id="301880"/>
    <lineage>
        <taxon>Eukaryota</taxon>
        <taxon>Viridiplantae</taxon>
        <taxon>Streptophyta</taxon>
        <taxon>Embryophyta</taxon>
        <taxon>Tracheophyta</taxon>
        <taxon>Spermatophyta</taxon>
        <taxon>Magnoliopsida</taxon>
        <taxon>eudicotyledons</taxon>
        <taxon>Gunneridae</taxon>
        <taxon>Pentapetalae</taxon>
        <taxon>asterids</taxon>
        <taxon>campanulids</taxon>
        <taxon>Asterales</taxon>
        <taxon>Asteraceae</taxon>
        <taxon>Asteroideae</taxon>
        <taxon>Anthemideae</taxon>
        <taxon>Anthemidinae</taxon>
        <taxon>Tanacetum</taxon>
    </lineage>
</organism>
<keyword evidence="2" id="KW-1185">Reference proteome</keyword>
<evidence type="ECO:0000313" key="1">
    <source>
        <dbReference type="EMBL" id="GJT03564.1"/>
    </source>
</evidence>
<reference evidence="1" key="1">
    <citation type="journal article" date="2022" name="Int. J. Mol. Sci.">
        <title>Draft Genome of Tanacetum Coccineum: Genomic Comparison of Closely Related Tanacetum-Family Plants.</title>
        <authorList>
            <person name="Yamashiro T."/>
            <person name="Shiraishi A."/>
            <person name="Nakayama K."/>
            <person name="Satake H."/>
        </authorList>
    </citation>
    <scope>NUCLEOTIDE SEQUENCE</scope>
</reference>
<accession>A0ABQ5ARM0</accession>
<protein>
    <submittedName>
        <fullName evidence="1">Uncharacterized protein</fullName>
    </submittedName>
</protein>
<comment type="caution">
    <text evidence="1">The sequence shown here is derived from an EMBL/GenBank/DDBJ whole genome shotgun (WGS) entry which is preliminary data.</text>
</comment>
<name>A0ABQ5ARM0_9ASTR</name>